<dbReference type="EMBL" id="UFQT01000146">
    <property type="protein sequence ID" value="SSX20874.1"/>
    <property type="molecule type" value="Genomic_DNA"/>
</dbReference>
<feature type="region of interest" description="Disordered" evidence="1">
    <location>
        <begin position="445"/>
        <end position="471"/>
    </location>
</feature>
<feature type="region of interest" description="Disordered" evidence="1">
    <location>
        <begin position="1565"/>
        <end position="1688"/>
    </location>
</feature>
<feature type="compositionally biased region" description="Low complexity" evidence="1">
    <location>
        <begin position="1655"/>
        <end position="1666"/>
    </location>
</feature>
<proteinExistence type="predicted"/>
<feature type="compositionally biased region" description="Low complexity" evidence="1">
    <location>
        <begin position="1509"/>
        <end position="1522"/>
    </location>
</feature>
<feature type="compositionally biased region" description="Polar residues" evidence="1">
    <location>
        <begin position="411"/>
        <end position="426"/>
    </location>
</feature>
<organism evidence="4">
    <name type="scientific">Culicoides sonorensis</name>
    <name type="common">Biting midge</name>
    <dbReference type="NCBI Taxonomy" id="179676"/>
    <lineage>
        <taxon>Eukaryota</taxon>
        <taxon>Metazoa</taxon>
        <taxon>Ecdysozoa</taxon>
        <taxon>Arthropoda</taxon>
        <taxon>Hexapoda</taxon>
        <taxon>Insecta</taxon>
        <taxon>Pterygota</taxon>
        <taxon>Neoptera</taxon>
        <taxon>Endopterygota</taxon>
        <taxon>Diptera</taxon>
        <taxon>Nematocera</taxon>
        <taxon>Chironomoidea</taxon>
        <taxon>Ceratopogonidae</taxon>
        <taxon>Ceratopogoninae</taxon>
        <taxon>Culicoides</taxon>
        <taxon>Monoculicoides</taxon>
    </lineage>
</organism>
<feature type="compositionally biased region" description="Low complexity" evidence="1">
    <location>
        <begin position="350"/>
        <end position="364"/>
    </location>
</feature>
<feature type="region of interest" description="Disordered" evidence="1">
    <location>
        <begin position="1311"/>
        <end position="1522"/>
    </location>
</feature>
<protein>
    <submittedName>
        <fullName evidence="4">CSON002790 protein</fullName>
    </submittedName>
</protein>
<feature type="region of interest" description="Disordered" evidence="1">
    <location>
        <begin position="177"/>
        <end position="196"/>
    </location>
</feature>
<feature type="signal peptide" evidence="2">
    <location>
        <begin position="1"/>
        <end position="19"/>
    </location>
</feature>
<reference evidence="3" key="1">
    <citation type="submission" date="2018-04" db="EMBL/GenBank/DDBJ databases">
        <authorList>
            <person name="Go L.Y."/>
            <person name="Mitchell J.A."/>
        </authorList>
    </citation>
    <scope>NUCLEOTIDE SEQUENCE</scope>
    <source>
        <tissue evidence="3">Whole organism</tissue>
    </source>
</reference>
<accession>A0A336LSB3</accession>
<gene>
    <name evidence="4" type="primary">CSON002790</name>
</gene>
<feature type="compositionally biased region" description="Low complexity" evidence="1">
    <location>
        <begin position="1085"/>
        <end position="1111"/>
    </location>
</feature>
<evidence type="ECO:0000256" key="2">
    <source>
        <dbReference type="SAM" id="SignalP"/>
    </source>
</evidence>
<feature type="compositionally biased region" description="Low complexity" evidence="1">
    <location>
        <begin position="1577"/>
        <end position="1591"/>
    </location>
</feature>
<feature type="compositionally biased region" description="Low complexity" evidence="1">
    <location>
        <begin position="288"/>
        <end position="302"/>
    </location>
</feature>
<keyword evidence="2" id="KW-0732">Signal</keyword>
<dbReference type="EMBL" id="UFQS01000146">
    <property type="protein sequence ID" value="SSX00494.1"/>
    <property type="molecule type" value="Genomic_DNA"/>
</dbReference>
<dbReference type="VEuPathDB" id="VectorBase:CSON002790"/>
<feature type="region of interest" description="Disordered" evidence="1">
    <location>
        <begin position="604"/>
        <end position="629"/>
    </location>
</feature>
<feature type="compositionally biased region" description="Low complexity" evidence="1">
    <location>
        <begin position="1123"/>
        <end position="1140"/>
    </location>
</feature>
<evidence type="ECO:0000313" key="3">
    <source>
        <dbReference type="EMBL" id="SSX00494.1"/>
    </source>
</evidence>
<evidence type="ECO:0000256" key="1">
    <source>
        <dbReference type="SAM" id="MobiDB-lite"/>
    </source>
</evidence>
<feature type="compositionally biased region" description="Low complexity" evidence="1">
    <location>
        <begin position="445"/>
        <end position="463"/>
    </location>
</feature>
<feature type="compositionally biased region" description="Acidic residues" evidence="1">
    <location>
        <begin position="1606"/>
        <end position="1626"/>
    </location>
</feature>
<feature type="region of interest" description="Disordered" evidence="1">
    <location>
        <begin position="407"/>
        <end position="433"/>
    </location>
</feature>
<feature type="compositionally biased region" description="Low complexity" evidence="1">
    <location>
        <begin position="186"/>
        <end position="195"/>
    </location>
</feature>
<feature type="compositionally biased region" description="Polar residues" evidence="1">
    <location>
        <begin position="1436"/>
        <end position="1453"/>
    </location>
</feature>
<sequence>MRTYNKMMIALVMMAVVNAAYIGDINLHNNENELHRVKREPAKGKFRGQTQSQYMNFGTEEDGKAEAEATVTSSRATVAGRNGMGQAQSQSSGADCSDCYGSGGVSGGGDHYADIQRPDPLTSVSDGRTIQDSSRYPNGHQSHDISGGGRYIPGGALVTGDTRRPGTVVDAQGRPIDTRFEDHSNGRPPTGYVPGYPGGRPGDVIGPDGRVIQGGVVPGAVDSSGRPIHGGTTQIPGQTLRPIGGESIGADGTPSLTLDSQGRPIQATTPQYVDAHGRPVDSQGRPIQGGVTQVPTQTTTSQFVDSQGRPVDNQGRLLDAQGRPIDQQQTTPHYVDSQGRVVDSQGRPIQGGSTQVPTQTTTSQFVDAHGRPVDSQGRVIDAQGRPIQGGTTQVDSDGRPIDSQGRPIQGGITQVPPQTTTSQFVDSQGRPVDSQGRLLDAQGRPVQGGVTQVPSQTTTSQFVDSQGRPVDSQGRLLDAQGRPVQGGGTQVPTQQYVDSHGRPVDSQGRLIDAYGRPIDSFRPGTQFEHGRGDIPGHLGGALTTDSQRTPGSTIVSETGYHHTKYREKTHYITVPGTNHTVVNPTDGLTVLIGTGNPRQTVIGSDSRLDGSGPVKIYPGSDDGRSSPQQTVYGKEGGLTVLIGTGGPTQTVHHVSAVGPDGKPCITTDQRIPGGGEYTLGPSQQPTHGTSTGYISPGQYLPGTQTTAQVPSTGYLTPGQQLPGTQTGQMPSAGYLTPGQQLPGIQTTGQMPSTGYLTPGQQLPGTQTGQTPSTGYLTPGQQLPGTHTGQMPSTGYLTPGQQLPGTQTTGQMPSTGYLTPGQQLPGTQTGQIPSTGYLTPGQQLPGTQTGQMPSTGYLTPGQQLPGTQTGQMPSTGYLTPGQQLPGTQTGQMPSTGYLTPGQQLPGTQTGQIPSTGYLTPGQQLPGTQHQVVGPYQHQGGQIPTGGTTGHYVPGGTQGTGGKNQKRNLLFDLLQYLINLGYSTPGQQYPTGPQVLGPSYQPGSSGGYLAPGQQQLAPGIHPQGVGQYKQPGSQVHTGQYVPGTQGGYGTQTGALPGTLPTQGQQFGTGYPSTSGKVYIPGVGYVDQQPSGQYPTQPGYQPTTQGQQQYTGGQHTLPGTGGYVNGHGQTTGQLPGTTTSQGTGYPGTSGPKVYVPGVGYVDAGQQLSYPVGPGTHQQGGTGYQPSVTGGQQYGAGQLGVPGTGGVSTGQQTSSGYLTPGQQLPGTHTTGYVNGYGTQTGGLPAGSTTGQQIGTGYPSTAGKVYIPGVGYVDAQQQPTYTQYPGAQQPGGTYVPGIPSYSQVLAPGQVQPTYIPGHGQVIPQTSGGSIIAEPGAKVTGTGTSSKELESGEVPEEDDDSYSQAETSIKEGEVVASAQGRKNGGTAKTQVSGSYKEGGSFSASAQTSDSDRGAQAQVQGGKDGAMTSAQGNGGAAQSQSQLSVNAKNGATSATAQSSGVKHESQSEVEASEKGGLADAQAEGPGRTSSQAQIGFKPIDENEVQENHIFNGGGQSSASSSKYSGQSQSQINGKFKYGISYHGASQSASGSKDHVAKYREQNKLVFQKISSLQQATKKTEEDSQTSSSTQRRSQQTTSFDVSTTKKPDQYTADPEEYDDDDDEEEDYEEQEYPEMEREGGPVIETKSSTTIDDKDDMDETELPLSTTTTLRPRVNFKAHTLPPKPKLFTQTSPGQKQAAVVANSNEPFKIVQTQNGRSVYHPRTATQKSTPTTTEKVPDGFKEIEKKGVPQSLSHKQERKEVVTTKFLPSKASAQDIEKGKMPDSFVTVTKQITGVNEDNKPKLPGIPGKNFESTYYTKSSTCGYFTFTCNIVYGANGRSKICRPKPPTNGKC</sequence>
<feature type="region of interest" description="Disordered" evidence="1">
    <location>
        <begin position="270"/>
        <end position="371"/>
    </location>
</feature>
<feature type="compositionally biased region" description="Polar residues" evidence="1">
    <location>
        <begin position="122"/>
        <end position="140"/>
    </location>
</feature>
<evidence type="ECO:0000313" key="4">
    <source>
        <dbReference type="EMBL" id="SSX20874.1"/>
    </source>
</evidence>
<feature type="region of interest" description="Disordered" evidence="1">
    <location>
        <begin position="1085"/>
        <end position="1147"/>
    </location>
</feature>
<feature type="compositionally biased region" description="Acidic residues" evidence="1">
    <location>
        <begin position="1345"/>
        <end position="1355"/>
    </location>
</feature>
<reference evidence="4" key="2">
    <citation type="submission" date="2018-07" db="EMBL/GenBank/DDBJ databases">
        <authorList>
            <person name="Quirk P.G."/>
            <person name="Krulwich T.A."/>
        </authorList>
    </citation>
    <scope>NUCLEOTIDE SEQUENCE</scope>
</reference>
<feature type="region of interest" description="Disordered" evidence="1">
    <location>
        <begin position="218"/>
        <end position="241"/>
    </location>
</feature>
<name>A0A336LSB3_CULSO</name>
<feature type="chain" id="PRO_5036062248" evidence="2">
    <location>
        <begin position="20"/>
        <end position="1846"/>
    </location>
</feature>
<feature type="region of interest" description="Disordered" evidence="1">
    <location>
        <begin position="110"/>
        <end position="152"/>
    </location>
</feature>